<feature type="transmembrane region" description="Helical" evidence="1">
    <location>
        <begin position="117"/>
        <end position="142"/>
    </location>
</feature>
<dbReference type="PANTHER" id="PTHR33116:SF75">
    <property type="entry name" value="RIBONUCLEASE H PROTEIN"/>
    <property type="match status" value="1"/>
</dbReference>
<proteinExistence type="predicted"/>
<evidence type="ECO:0000256" key="1">
    <source>
        <dbReference type="SAM" id="Phobius"/>
    </source>
</evidence>
<keyword evidence="1" id="KW-0812">Transmembrane</keyword>
<keyword evidence="2" id="KW-0347">Helicase</keyword>
<reference evidence="3" key="1">
    <citation type="journal article" date="2019" name="Plant Biotechnol. J.">
        <title>Genome sequencing of the Australian wild diploid species Gossypium australe highlights disease resistance and delayed gland morphogenesis.</title>
        <authorList>
            <person name="Cai Y."/>
            <person name="Cai X."/>
            <person name="Wang Q."/>
            <person name="Wang P."/>
            <person name="Zhang Y."/>
            <person name="Cai C."/>
            <person name="Xu Y."/>
            <person name="Wang K."/>
            <person name="Zhou Z."/>
            <person name="Wang C."/>
            <person name="Geng S."/>
            <person name="Li B."/>
            <person name="Dong Q."/>
            <person name="Hou Y."/>
            <person name="Wang H."/>
            <person name="Ai P."/>
            <person name="Liu Z."/>
            <person name="Yi F."/>
            <person name="Sun M."/>
            <person name="An G."/>
            <person name="Cheng J."/>
            <person name="Zhang Y."/>
            <person name="Shi Q."/>
            <person name="Xie Y."/>
            <person name="Shi X."/>
            <person name="Chang Y."/>
            <person name="Huang F."/>
            <person name="Chen Y."/>
            <person name="Hong S."/>
            <person name="Mi L."/>
            <person name="Sun Q."/>
            <person name="Zhang L."/>
            <person name="Zhou B."/>
            <person name="Peng R."/>
            <person name="Zhang X."/>
            <person name="Liu F."/>
        </authorList>
    </citation>
    <scope>NUCLEOTIDE SEQUENCE [LARGE SCALE GENOMIC DNA]</scope>
    <source>
        <strain evidence="3">cv. PA1801</strain>
    </source>
</reference>
<dbReference type="PANTHER" id="PTHR33116">
    <property type="entry name" value="REVERSE TRANSCRIPTASE ZINC-BINDING DOMAIN-CONTAINING PROTEIN-RELATED-RELATED"/>
    <property type="match status" value="1"/>
</dbReference>
<keyword evidence="2" id="KW-0378">Hydrolase</keyword>
<evidence type="ECO:0000313" key="2">
    <source>
        <dbReference type="EMBL" id="KAA3485559.1"/>
    </source>
</evidence>
<gene>
    <name evidence="2" type="ORF">EPI10_007523</name>
</gene>
<dbReference type="GO" id="GO:0004386">
    <property type="term" value="F:helicase activity"/>
    <property type="evidence" value="ECO:0007669"/>
    <property type="project" value="UniProtKB-KW"/>
</dbReference>
<protein>
    <submittedName>
        <fullName evidence="2">DExH-box ATP-dependent RNA helicase DExH10-like</fullName>
    </submittedName>
</protein>
<name>A0A5B6WUI0_9ROSI</name>
<dbReference type="Proteomes" id="UP000325315">
    <property type="component" value="Unassembled WGS sequence"/>
</dbReference>
<evidence type="ECO:0000313" key="3">
    <source>
        <dbReference type="Proteomes" id="UP000325315"/>
    </source>
</evidence>
<keyword evidence="1" id="KW-1133">Transmembrane helix</keyword>
<keyword evidence="2" id="KW-0547">Nucleotide-binding</keyword>
<organism evidence="2 3">
    <name type="scientific">Gossypium australe</name>
    <dbReference type="NCBI Taxonomy" id="47621"/>
    <lineage>
        <taxon>Eukaryota</taxon>
        <taxon>Viridiplantae</taxon>
        <taxon>Streptophyta</taxon>
        <taxon>Embryophyta</taxon>
        <taxon>Tracheophyta</taxon>
        <taxon>Spermatophyta</taxon>
        <taxon>Magnoliopsida</taxon>
        <taxon>eudicotyledons</taxon>
        <taxon>Gunneridae</taxon>
        <taxon>Pentapetalae</taxon>
        <taxon>rosids</taxon>
        <taxon>malvids</taxon>
        <taxon>Malvales</taxon>
        <taxon>Malvaceae</taxon>
        <taxon>Malvoideae</taxon>
        <taxon>Gossypium</taxon>
    </lineage>
</organism>
<dbReference type="EMBL" id="SMMG02000002">
    <property type="protein sequence ID" value="KAA3485559.1"/>
    <property type="molecule type" value="Genomic_DNA"/>
</dbReference>
<dbReference type="AlphaFoldDB" id="A0A5B6WUI0"/>
<keyword evidence="3" id="KW-1185">Reference proteome</keyword>
<keyword evidence="1" id="KW-0472">Membrane</keyword>
<comment type="caution">
    <text evidence="2">The sequence shown here is derived from an EMBL/GenBank/DDBJ whole genome shotgun (WGS) entry which is preliminary data.</text>
</comment>
<dbReference type="OrthoDB" id="1934719at2759"/>
<accession>A0A5B6WUI0</accession>
<keyword evidence="2" id="KW-0067">ATP-binding</keyword>
<sequence length="155" mass="17680">MECISTARAVVIINGSTTNDFRLHKAIDNEVSNAKYILRCFEIFSGLNINFKKSCLEDFDVKEETLFRMAAICKCKIGSLPINYLGIPLGANSKRITTWEPIIDRVRKKLSSWMSRTLSWAGKVVLINTILSSLSIFFMSLFNTPMTIIKKDRQY</sequence>